<keyword evidence="4" id="KW-1185">Reference proteome</keyword>
<dbReference type="Proteomes" id="UP000184073">
    <property type="component" value="Unassembled WGS sequence"/>
</dbReference>
<keyword evidence="1" id="KW-0472">Membrane</keyword>
<keyword evidence="2" id="KW-0732">Signal</keyword>
<organism evidence="3 4">
    <name type="scientific">Aspergillus versicolor CBS 583.65</name>
    <dbReference type="NCBI Taxonomy" id="1036611"/>
    <lineage>
        <taxon>Eukaryota</taxon>
        <taxon>Fungi</taxon>
        <taxon>Dikarya</taxon>
        <taxon>Ascomycota</taxon>
        <taxon>Pezizomycotina</taxon>
        <taxon>Eurotiomycetes</taxon>
        <taxon>Eurotiomycetidae</taxon>
        <taxon>Eurotiales</taxon>
        <taxon>Aspergillaceae</taxon>
        <taxon>Aspergillus</taxon>
        <taxon>Aspergillus subgen. Nidulantes</taxon>
    </lineage>
</organism>
<dbReference type="AlphaFoldDB" id="A0A1L9PWH2"/>
<proteinExistence type="predicted"/>
<dbReference type="OrthoDB" id="10667820at2759"/>
<evidence type="ECO:0000256" key="2">
    <source>
        <dbReference type="SAM" id="SignalP"/>
    </source>
</evidence>
<evidence type="ECO:0000313" key="4">
    <source>
        <dbReference type="Proteomes" id="UP000184073"/>
    </source>
</evidence>
<sequence>MMSRLFFSFVFATFLLLCSTAPAPSTCESKVQLVMHQIRASITEIDKLLASGNPELAKHEDAIHILRQASTAGHDLINHPEDEKELSDALTEMCLADGNDQSRSSGVIDSTALDEIQKRAISPNLPRRAANFLAVLYPVTSLVTRLGLGSLAPLTTIMDALLLALLGLGPVVGKILIRLGLISRQ</sequence>
<feature type="transmembrane region" description="Helical" evidence="1">
    <location>
        <begin position="160"/>
        <end position="181"/>
    </location>
</feature>
<evidence type="ECO:0000256" key="1">
    <source>
        <dbReference type="SAM" id="Phobius"/>
    </source>
</evidence>
<accession>A0A1L9PWH2</accession>
<gene>
    <name evidence="3" type="ORF">ASPVEDRAFT_45332</name>
</gene>
<keyword evidence="1" id="KW-1133">Transmembrane helix</keyword>
<name>A0A1L9PWH2_ASPVE</name>
<dbReference type="EMBL" id="KV878133">
    <property type="protein sequence ID" value="OJJ05881.1"/>
    <property type="molecule type" value="Genomic_DNA"/>
</dbReference>
<feature type="chain" id="PRO_5012069613" evidence="2">
    <location>
        <begin position="21"/>
        <end position="185"/>
    </location>
</feature>
<keyword evidence="1" id="KW-0812">Transmembrane</keyword>
<protein>
    <submittedName>
        <fullName evidence="3">Uncharacterized protein</fullName>
    </submittedName>
</protein>
<evidence type="ECO:0000313" key="3">
    <source>
        <dbReference type="EMBL" id="OJJ05881.1"/>
    </source>
</evidence>
<reference evidence="4" key="1">
    <citation type="journal article" date="2017" name="Genome Biol.">
        <title>Comparative genomics reveals high biological diversity and specific adaptations in the industrially and medically important fungal genus Aspergillus.</title>
        <authorList>
            <person name="de Vries R.P."/>
            <person name="Riley R."/>
            <person name="Wiebenga A."/>
            <person name="Aguilar-Osorio G."/>
            <person name="Amillis S."/>
            <person name="Uchima C.A."/>
            <person name="Anderluh G."/>
            <person name="Asadollahi M."/>
            <person name="Askin M."/>
            <person name="Barry K."/>
            <person name="Battaglia E."/>
            <person name="Bayram O."/>
            <person name="Benocci T."/>
            <person name="Braus-Stromeyer S.A."/>
            <person name="Caldana C."/>
            <person name="Canovas D."/>
            <person name="Cerqueira G.C."/>
            <person name="Chen F."/>
            <person name="Chen W."/>
            <person name="Choi C."/>
            <person name="Clum A."/>
            <person name="Dos Santos R.A."/>
            <person name="Damasio A.R."/>
            <person name="Diallinas G."/>
            <person name="Emri T."/>
            <person name="Fekete E."/>
            <person name="Flipphi M."/>
            <person name="Freyberg S."/>
            <person name="Gallo A."/>
            <person name="Gournas C."/>
            <person name="Habgood R."/>
            <person name="Hainaut M."/>
            <person name="Harispe M.L."/>
            <person name="Henrissat B."/>
            <person name="Hilden K.S."/>
            <person name="Hope R."/>
            <person name="Hossain A."/>
            <person name="Karabika E."/>
            <person name="Karaffa L."/>
            <person name="Karanyi Z."/>
            <person name="Krasevec N."/>
            <person name="Kuo A."/>
            <person name="Kusch H."/>
            <person name="LaButti K."/>
            <person name="Lagendijk E.L."/>
            <person name="Lapidus A."/>
            <person name="Levasseur A."/>
            <person name="Lindquist E."/>
            <person name="Lipzen A."/>
            <person name="Logrieco A.F."/>
            <person name="MacCabe A."/>
            <person name="Maekelae M.R."/>
            <person name="Malavazi I."/>
            <person name="Melin P."/>
            <person name="Meyer V."/>
            <person name="Mielnichuk N."/>
            <person name="Miskei M."/>
            <person name="Molnar A.P."/>
            <person name="Mule G."/>
            <person name="Ngan C.Y."/>
            <person name="Orejas M."/>
            <person name="Orosz E."/>
            <person name="Ouedraogo J.P."/>
            <person name="Overkamp K.M."/>
            <person name="Park H.-S."/>
            <person name="Perrone G."/>
            <person name="Piumi F."/>
            <person name="Punt P.J."/>
            <person name="Ram A.F."/>
            <person name="Ramon A."/>
            <person name="Rauscher S."/>
            <person name="Record E."/>
            <person name="Riano-Pachon D.M."/>
            <person name="Robert V."/>
            <person name="Roehrig J."/>
            <person name="Ruller R."/>
            <person name="Salamov A."/>
            <person name="Salih N.S."/>
            <person name="Samson R.A."/>
            <person name="Sandor E."/>
            <person name="Sanguinetti M."/>
            <person name="Schuetze T."/>
            <person name="Sepcic K."/>
            <person name="Shelest E."/>
            <person name="Sherlock G."/>
            <person name="Sophianopoulou V."/>
            <person name="Squina F.M."/>
            <person name="Sun H."/>
            <person name="Susca A."/>
            <person name="Todd R.B."/>
            <person name="Tsang A."/>
            <person name="Unkles S.E."/>
            <person name="van de Wiele N."/>
            <person name="van Rossen-Uffink D."/>
            <person name="Oliveira J.V."/>
            <person name="Vesth T.C."/>
            <person name="Visser J."/>
            <person name="Yu J.-H."/>
            <person name="Zhou M."/>
            <person name="Andersen M.R."/>
            <person name="Archer D.B."/>
            <person name="Baker S.E."/>
            <person name="Benoit I."/>
            <person name="Brakhage A.A."/>
            <person name="Braus G.H."/>
            <person name="Fischer R."/>
            <person name="Frisvad J.C."/>
            <person name="Goldman G.H."/>
            <person name="Houbraken J."/>
            <person name="Oakley B."/>
            <person name="Pocsi I."/>
            <person name="Scazzocchio C."/>
            <person name="Seiboth B."/>
            <person name="vanKuyk P.A."/>
            <person name="Wortman J."/>
            <person name="Dyer P.S."/>
            <person name="Grigoriev I.V."/>
        </authorList>
    </citation>
    <scope>NUCLEOTIDE SEQUENCE [LARGE SCALE GENOMIC DNA]</scope>
    <source>
        <strain evidence="4">CBS 583.65</strain>
    </source>
</reference>
<dbReference type="VEuPathDB" id="FungiDB:ASPVEDRAFT_45332"/>
<feature type="signal peptide" evidence="2">
    <location>
        <begin position="1"/>
        <end position="20"/>
    </location>
</feature>
<dbReference type="RefSeq" id="XP_040671643.1">
    <property type="nucleotide sequence ID" value="XM_040813261.1"/>
</dbReference>
<dbReference type="GeneID" id="63728772"/>